<dbReference type="SUPFAM" id="SSF57889">
    <property type="entry name" value="Cysteine-rich domain"/>
    <property type="match status" value="1"/>
</dbReference>
<dbReference type="PANTHER" id="PTHR23159">
    <property type="entry name" value="CENTROSOMAL PROTEIN 2"/>
    <property type="match status" value="1"/>
</dbReference>
<feature type="region of interest" description="Disordered" evidence="6">
    <location>
        <begin position="1"/>
        <end position="23"/>
    </location>
</feature>
<gene>
    <name evidence="9" type="ORF">BV898_03790</name>
</gene>
<comment type="catalytic activity">
    <reaction evidence="3">
        <text>L-threonyl-[protein] + ATP = O-phospho-L-threonyl-[protein] + ADP + H(+)</text>
        <dbReference type="Rhea" id="RHEA:46608"/>
        <dbReference type="Rhea" id="RHEA-COMP:11060"/>
        <dbReference type="Rhea" id="RHEA-COMP:11605"/>
        <dbReference type="ChEBI" id="CHEBI:15378"/>
        <dbReference type="ChEBI" id="CHEBI:30013"/>
        <dbReference type="ChEBI" id="CHEBI:30616"/>
        <dbReference type="ChEBI" id="CHEBI:61977"/>
        <dbReference type="ChEBI" id="CHEBI:456216"/>
        <dbReference type="EC" id="2.7.11.1"/>
    </reaction>
</comment>
<dbReference type="GO" id="GO:0046872">
    <property type="term" value="F:metal ion binding"/>
    <property type="evidence" value="ECO:0007669"/>
    <property type="project" value="UniProtKB-KW"/>
</dbReference>
<dbReference type="InterPro" id="IPR002219">
    <property type="entry name" value="PKC_DAG/PE"/>
</dbReference>
<evidence type="ECO:0000256" key="3">
    <source>
        <dbReference type="ARBA" id="ARBA00047899"/>
    </source>
</evidence>
<dbReference type="SMART" id="SM00036">
    <property type="entry name" value="CNH"/>
    <property type="match status" value="1"/>
</dbReference>
<evidence type="ECO:0000256" key="5">
    <source>
        <dbReference type="SAM" id="Coils"/>
    </source>
</evidence>
<dbReference type="SMART" id="SM00109">
    <property type="entry name" value="C1"/>
    <property type="match status" value="1"/>
</dbReference>
<feature type="compositionally biased region" description="Polar residues" evidence="6">
    <location>
        <begin position="1"/>
        <end position="10"/>
    </location>
</feature>
<feature type="compositionally biased region" description="Basic and acidic residues" evidence="6">
    <location>
        <begin position="760"/>
        <end position="772"/>
    </location>
</feature>
<accession>A0A1W0X4G5</accession>
<organism evidence="9 10">
    <name type="scientific">Hypsibius exemplaris</name>
    <name type="common">Freshwater tardigrade</name>
    <dbReference type="NCBI Taxonomy" id="2072580"/>
    <lineage>
        <taxon>Eukaryota</taxon>
        <taxon>Metazoa</taxon>
        <taxon>Ecdysozoa</taxon>
        <taxon>Tardigrada</taxon>
        <taxon>Eutardigrada</taxon>
        <taxon>Parachela</taxon>
        <taxon>Hypsibioidea</taxon>
        <taxon>Hypsibiidae</taxon>
        <taxon>Hypsibius</taxon>
    </lineage>
</organism>
<feature type="domain" description="Phorbol-ester/DAG-type" evidence="7">
    <location>
        <begin position="1179"/>
        <end position="1228"/>
    </location>
</feature>
<evidence type="ECO:0000313" key="10">
    <source>
        <dbReference type="Proteomes" id="UP000192578"/>
    </source>
</evidence>
<dbReference type="PROSITE" id="PS50219">
    <property type="entry name" value="CNH"/>
    <property type="match status" value="1"/>
</dbReference>
<dbReference type="EMBL" id="MTYJ01000018">
    <property type="protein sequence ID" value="OQV22290.1"/>
    <property type="molecule type" value="Genomic_DNA"/>
</dbReference>
<dbReference type="InterPro" id="IPR001180">
    <property type="entry name" value="CNH_dom"/>
</dbReference>
<evidence type="ECO:0000259" key="8">
    <source>
        <dbReference type="PROSITE" id="PS50219"/>
    </source>
</evidence>
<evidence type="ECO:0000256" key="6">
    <source>
        <dbReference type="SAM" id="MobiDB-lite"/>
    </source>
</evidence>
<dbReference type="PROSITE" id="PS00479">
    <property type="entry name" value="ZF_DAG_PE_1"/>
    <property type="match status" value="1"/>
</dbReference>
<evidence type="ECO:0000313" key="9">
    <source>
        <dbReference type="EMBL" id="OQV22290.1"/>
    </source>
</evidence>
<sequence>MTEISSSSGNGKPILTPRKSIKKDQLHDLQEKMGEKDAVIKKQDQLIKDLQERLLQQRTDDFALSKAGDKVPVNGAKYRVDDCAGKSMTSLAQQGNAVTDDDQLIQRNIVMSSPEKCANWLNDGNGDRCTEGFQIQPISSRTMVEKLMKEMHVHQDGTFHDQLDWTFIGEAEESNDVSNMTLRTGLLEQIYDMARRSDEFRVQLVDNIITFLRSKELDVEDQSVKSSLQQSIGQFTAKRNDLQHSLEQGMEDLDARVASCFAGISEFHQFREHFQEELDEIKKLYEVSLLEEEEEGSGEAGNFAPLIVSSPMKGNAPPTTALLRKSSMKSAISNSNPARVRFQRRRSNVSGISRTSLSPEEESCRDCARYRALLRSFRTTQEADYQKQREQAKTIEKLSTAITRPYRPSAGSTTLRNTSDELMDSAVAGGRHRAFPTDSPGGASIARRLTFDSPVGLSGGGSLRQKDLLDSCGSTARTLQPGGFTSTGTVTEQTTTVVTEFGVQTSPARKDKRMSGFIHMSGGGCGSWTDKDNRVDAIIYQNKISALELEISNLRNAQASAEGSTILPDSAEVSRLTRELEERTRQLEDTQAELKKYTLACKDLDTTCEEALKIITEEKEENASLKTEIQRLRSQSQELHNTTHDTSVAGVFNTTPAYPFPSTPMMAPDESTSQLRVDHSKLQKAYRDLEMDFRDLNVAAEELLMEKDKLQQRVQQLAKRETSLQNQTTQQTQQLQRTIDDLQKRCTALQAKANSNAGHQHPEKTDVKEVSVPDHQQLQRTIDELNRGKSSLQARINEMSQERNKLKEDVVRGQQEMADLRRELESARNGANHAELLSCEIGRLQTEVQTLKGQICALELENARLVDQSVRTEEVDMATLQTQDDDIRHLQDRLGELTKQVALDEIRIEQLNDEVRARTEAGKNIADEHLRFKGDIWEERQKSKEVADKLNSVSQTVFELNSSIAVKDQRIFELETRVAEQIKLLAQAQTMFDHDKKGFREKYLPWTKSKAAAAAQQGNVQGKKYTPRRSKTFAPADTHHRSPKKQQPLDFGSNSSTLPRIAESHSRETSFARTVVDGRNGATLPASKMSSHSNLYYDDSFHSFQRETSTPNSSPQKCISKVYAQQQEQQQQQYLQTSPQKPVSRVFPLPNMSKSASQRSLTLQGTAPIREPFLPAQHSHDLKTVLLLFTQKCSICLADLPGLHHAVKCRVCKHCYHKRCAKEIQSECAHVTELDAAETKQRLSLNAAGGRLSSGSDNTEPKMAGFLRCYRDLSQKPEEVYVTLVDEMVRLYHTQPQTSEDRHDVLEVIDLNEHRRQPGASVTCEKIPKEIFGRKDISWSDMVLMFSIKVDAGDSTPPRSWFFRARDILAKSNWTEAIGHVLMETEVDHADMTATHFIDKSVLSLADRADLEVLCSVYYDQYLLIGTDRGLFIYTNGDHGELIPVVGCDSEPVFRLGILRTSSELFAIVGVDLELKKADLKPLKAWIHTDNPELKFRPFANIKDCHLFEISGEQLAVATPDHIIVYLFQRRQAFFSELKRYAVMDILNNDPLEEPHSNSEEKTGSKSDTLAKCLTFSQEGLIVGLDQYYVLDLNSKSSHIREFLDKTDTQLSHWMEEDQQSEFGGKSSPMAVFPIPSAEAHKKLRNAADREYLLCFYDGGVFVDGTGRKTRSHEPSWKRLPQAIHCIGEYLYVTHYNSIQVRKIMPASDAHGLSPAFFMQMNEPRFLGLGATDCGAVFWGKSLRLPFRPEIRAITATITDEEVFERRNMRNDNDTASTSSLATTDLE</sequence>
<feature type="coiled-coil region" evidence="5">
    <location>
        <begin position="537"/>
        <end position="642"/>
    </location>
</feature>
<evidence type="ECO:0000259" key="7">
    <source>
        <dbReference type="PROSITE" id="PS50081"/>
    </source>
</evidence>
<feature type="region of interest" description="Disordered" evidence="6">
    <location>
        <begin position="751"/>
        <end position="772"/>
    </location>
</feature>
<feature type="coiled-coil region" evidence="5">
    <location>
        <begin position="880"/>
        <end position="914"/>
    </location>
</feature>
<dbReference type="PANTHER" id="PTHR23159:SF31">
    <property type="entry name" value="CENTROSOME-ASSOCIATED PROTEIN CEP250 ISOFORM X1"/>
    <property type="match status" value="1"/>
</dbReference>
<keyword evidence="1" id="KW-0479">Metal-binding</keyword>
<comment type="caution">
    <text evidence="9">The sequence shown here is derived from an EMBL/GenBank/DDBJ whole genome shotgun (WGS) entry which is preliminary data.</text>
</comment>
<dbReference type="Pfam" id="PF00780">
    <property type="entry name" value="CNH"/>
    <property type="match status" value="1"/>
</dbReference>
<keyword evidence="9" id="KW-0418">Kinase</keyword>
<protein>
    <submittedName>
        <fullName evidence="9">Citron Rho-interacting kinase</fullName>
    </submittedName>
</protein>
<evidence type="ECO:0000256" key="2">
    <source>
        <dbReference type="ARBA" id="ARBA00022833"/>
    </source>
</evidence>
<dbReference type="GO" id="GO:0004674">
    <property type="term" value="F:protein serine/threonine kinase activity"/>
    <property type="evidence" value="ECO:0007669"/>
    <property type="project" value="UniProtKB-EC"/>
</dbReference>
<proteinExistence type="predicted"/>
<feature type="region of interest" description="Disordered" evidence="6">
    <location>
        <begin position="1015"/>
        <end position="1076"/>
    </location>
</feature>
<dbReference type="Gene3D" id="1.20.5.1000">
    <property type="entry name" value="arf6 gtpase in complex with a specific effector, jip4"/>
    <property type="match status" value="1"/>
</dbReference>
<dbReference type="OrthoDB" id="5919042at2759"/>
<dbReference type="InterPro" id="IPR046349">
    <property type="entry name" value="C1-like_sf"/>
</dbReference>
<dbReference type="InterPro" id="IPR001849">
    <property type="entry name" value="PH_domain"/>
</dbReference>
<keyword evidence="5" id="KW-0175">Coiled coil</keyword>
<evidence type="ECO:0000256" key="4">
    <source>
        <dbReference type="ARBA" id="ARBA00048679"/>
    </source>
</evidence>
<name>A0A1W0X4G5_HYPEX</name>
<feature type="domain" description="CNH" evidence="8">
    <location>
        <begin position="1410"/>
        <end position="1734"/>
    </location>
</feature>
<comment type="catalytic activity">
    <reaction evidence="4">
        <text>L-seryl-[protein] + ATP = O-phospho-L-seryl-[protein] + ADP + H(+)</text>
        <dbReference type="Rhea" id="RHEA:17989"/>
        <dbReference type="Rhea" id="RHEA-COMP:9863"/>
        <dbReference type="Rhea" id="RHEA-COMP:11604"/>
        <dbReference type="ChEBI" id="CHEBI:15378"/>
        <dbReference type="ChEBI" id="CHEBI:29999"/>
        <dbReference type="ChEBI" id="CHEBI:30616"/>
        <dbReference type="ChEBI" id="CHEBI:83421"/>
        <dbReference type="ChEBI" id="CHEBI:456216"/>
        <dbReference type="EC" id="2.7.11.1"/>
    </reaction>
</comment>
<dbReference type="SMART" id="SM00233">
    <property type="entry name" value="PH"/>
    <property type="match status" value="1"/>
</dbReference>
<evidence type="ECO:0000256" key="1">
    <source>
        <dbReference type="ARBA" id="ARBA00022723"/>
    </source>
</evidence>
<keyword evidence="2" id="KW-0862">Zinc</keyword>
<dbReference type="Proteomes" id="UP000192578">
    <property type="component" value="Unassembled WGS sequence"/>
</dbReference>
<reference evidence="10" key="1">
    <citation type="submission" date="2017-01" db="EMBL/GenBank/DDBJ databases">
        <title>Comparative genomics of anhydrobiosis in the tardigrade Hypsibius dujardini.</title>
        <authorList>
            <person name="Yoshida Y."/>
            <person name="Koutsovoulos G."/>
            <person name="Laetsch D."/>
            <person name="Stevens L."/>
            <person name="Kumar S."/>
            <person name="Horikawa D."/>
            <person name="Ishino K."/>
            <person name="Komine S."/>
            <person name="Tomita M."/>
            <person name="Blaxter M."/>
            <person name="Arakawa K."/>
        </authorList>
    </citation>
    <scope>NUCLEOTIDE SEQUENCE [LARGE SCALE GENOMIC DNA]</scope>
    <source>
        <strain evidence="10">Z151</strain>
    </source>
</reference>
<dbReference type="CDD" id="cd00029">
    <property type="entry name" value="C1"/>
    <property type="match status" value="1"/>
</dbReference>
<keyword evidence="10" id="KW-1185">Reference proteome</keyword>
<dbReference type="PROSITE" id="PS50081">
    <property type="entry name" value="ZF_DAG_PE_2"/>
    <property type="match status" value="1"/>
</dbReference>
<keyword evidence="9" id="KW-0808">Transferase</keyword>